<evidence type="ECO:0000256" key="1">
    <source>
        <dbReference type="ARBA" id="ARBA00004496"/>
    </source>
</evidence>
<dbReference type="Gene3D" id="3.40.50.720">
    <property type="entry name" value="NAD(P)-binding Rossmann-like Domain"/>
    <property type="match status" value="1"/>
</dbReference>
<evidence type="ECO:0000313" key="14">
    <source>
        <dbReference type="EMBL" id="AZS49930.1"/>
    </source>
</evidence>
<dbReference type="GO" id="GO:0055129">
    <property type="term" value="P:L-proline biosynthetic process"/>
    <property type="evidence" value="ECO:0007669"/>
    <property type="project" value="UniProtKB-UniRule"/>
</dbReference>
<evidence type="ECO:0000256" key="8">
    <source>
        <dbReference type="HAMAP-Rule" id="MF_01925"/>
    </source>
</evidence>
<comment type="catalytic activity">
    <reaction evidence="8">
        <text>L-proline + NAD(+) = (S)-1-pyrroline-5-carboxylate + NADH + 2 H(+)</text>
        <dbReference type="Rhea" id="RHEA:14105"/>
        <dbReference type="ChEBI" id="CHEBI:15378"/>
        <dbReference type="ChEBI" id="CHEBI:17388"/>
        <dbReference type="ChEBI" id="CHEBI:57540"/>
        <dbReference type="ChEBI" id="CHEBI:57945"/>
        <dbReference type="ChEBI" id="CHEBI:60039"/>
        <dbReference type="EC" id="1.5.1.2"/>
    </reaction>
</comment>
<proteinExistence type="inferred from homology"/>
<dbReference type="NCBIfam" id="TIGR00112">
    <property type="entry name" value="proC"/>
    <property type="match status" value="1"/>
</dbReference>
<dbReference type="EMBL" id="CP029822">
    <property type="protein sequence ID" value="AZS49930.1"/>
    <property type="molecule type" value="Genomic_DNA"/>
</dbReference>
<dbReference type="PROSITE" id="PS00521">
    <property type="entry name" value="P5CR"/>
    <property type="match status" value="1"/>
</dbReference>
<comment type="pathway">
    <text evidence="8 11">Amino-acid biosynthesis; L-proline biosynthesis; L-proline from L-glutamate 5-semialdehyde: step 1/1.</text>
</comment>
<dbReference type="AlphaFoldDB" id="A0A3S9XBZ2"/>
<keyword evidence="4 8" id="KW-0028">Amino-acid biosynthesis</keyword>
<dbReference type="PIRSF" id="PIRSF000193">
    <property type="entry name" value="Pyrrol-5-carb_rd"/>
    <property type="match status" value="1"/>
</dbReference>
<sequence length="270" mass="28131">MNKKIGFIGAGHMGSAIIGGLIHKAIVDASQIYAVTQHQDKTQTVAKQFGINASANIAELTVTSDILVVAVKPKVIAQALSEALPFIKKDTVIVSIAAGVTLANLEKVLGADKKIVRIMPNLPSLVGEGVSSITPNAKVTEKDLEDIKVIFNSLGKAEVVSEDLIHAVVGVSGSSPAYVFMFIEALADAAVQGGMPREQAYTFAAQAVLGSAKMVLETGTHPGVLKDMICSAGGTTIEAVCTLERKGFRTAVIDGASAAMIKSQEMSNKK</sequence>
<reference evidence="15" key="1">
    <citation type="submission" date="2018-06" db="EMBL/GenBank/DDBJ databases">
        <title>Complete genome of Pseudomonas insecticola strain QZS01.</title>
        <authorList>
            <person name="Wang J."/>
            <person name="Su Q."/>
        </authorList>
    </citation>
    <scope>NUCLEOTIDE SEQUENCE [LARGE SCALE GENOMIC DNA]</scope>
    <source>
        <strain evidence="15">QZS01</strain>
    </source>
</reference>
<dbReference type="PANTHER" id="PTHR11645">
    <property type="entry name" value="PYRROLINE-5-CARBOXYLATE REDUCTASE"/>
    <property type="match status" value="1"/>
</dbReference>
<name>A0A3S9XBZ2_9GAMM</name>
<dbReference type="Gene3D" id="1.10.3730.10">
    <property type="entry name" value="ProC C-terminal domain-like"/>
    <property type="match status" value="1"/>
</dbReference>
<dbReference type="InterPro" id="IPR000304">
    <property type="entry name" value="Pyrroline-COOH_reductase"/>
</dbReference>
<comment type="catalytic activity">
    <reaction evidence="8 11">
        <text>L-proline + NADP(+) = (S)-1-pyrroline-5-carboxylate + NADPH + 2 H(+)</text>
        <dbReference type="Rhea" id="RHEA:14109"/>
        <dbReference type="ChEBI" id="CHEBI:15378"/>
        <dbReference type="ChEBI" id="CHEBI:17388"/>
        <dbReference type="ChEBI" id="CHEBI:57783"/>
        <dbReference type="ChEBI" id="CHEBI:58349"/>
        <dbReference type="ChEBI" id="CHEBI:60039"/>
        <dbReference type="EC" id="1.5.1.2"/>
    </reaction>
</comment>
<dbReference type="Pfam" id="PF14748">
    <property type="entry name" value="P5CR_dimer"/>
    <property type="match status" value="1"/>
</dbReference>
<dbReference type="FunFam" id="1.10.3730.10:FF:000001">
    <property type="entry name" value="Pyrroline-5-carboxylate reductase"/>
    <property type="match status" value="1"/>
</dbReference>
<feature type="binding site" evidence="10">
    <location>
        <position position="36"/>
    </location>
    <ligand>
        <name>NADP(+)</name>
        <dbReference type="ChEBI" id="CHEBI:58349"/>
    </ligand>
</feature>
<dbReference type="RefSeq" id="WP_127162100.1">
    <property type="nucleotide sequence ID" value="NZ_CP029822.1"/>
</dbReference>
<feature type="binding site" evidence="10">
    <location>
        <begin position="70"/>
        <end position="73"/>
    </location>
    <ligand>
        <name>NADP(+)</name>
        <dbReference type="ChEBI" id="CHEBI:58349"/>
    </ligand>
</feature>
<evidence type="ECO:0000313" key="15">
    <source>
        <dbReference type="Proteomes" id="UP000273143"/>
    </source>
</evidence>
<evidence type="ECO:0000256" key="10">
    <source>
        <dbReference type="PIRSR" id="PIRSR000193-1"/>
    </source>
</evidence>
<dbReference type="KEGG" id="emo:DM558_03685"/>
<gene>
    <name evidence="8" type="primary">proC</name>
    <name evidence="14" type="ORF">DM558_03685</name>
</gene>
<evidence type="ECO:0000259" key="12">
    <source>
        <dbReference type="Pfam" id="PF03807"/>
    </source>
</evidence>
<dbReference type="InterPro" id="IPR028939">
    <property type="entry name" value="P5C_Rdtase_cat_N"/>
</dbReference>
<dbReference type="InterPro" id="IPR036291">
    <property type="entry name" value="NAD(P)-bd_dom_sf"/>
</dbReference>
<protein>
    <recommendedName>
        <fullName evidence="8 9">Pyrroline-5-carboxylate reductase</fullName>
        <shortName evidence="8">P5C reductase</shortName>
        <shortName evidence="8">P5CR</shortName>
        <ecNumber evidence="8 9">1.5.1.2</ecNumber>
    </recommendedName>
    <alternativeName>
        <fullName evidence="8">PCA reductase</fullName>
    </alternativeName>
</protein>
<keyword evidence="6 8" id="KW-0521">NADP</keyword>
<keyword evidence="5 8" id="KW-0641">Proline biosynthesis</keyword>
<keyword evidence="3 8" id="KW-0963">Cytoplasm</keyword>
<dbReference type="EC" id="1.5.1.2" evidence="8 9"/>
<feature type="binding site" evidence="10">
    <location>
        <begin position="8"/>
        <end position="13"/>
    </location>
    <ligand>
        <name>NADP(+)</name>
        <dbReference type="ChEBI" id="CHEBI:58349"/>
    </ligand>
</feature>
<evidence type="ECO:0000256" key="3">
    <source>
        <dbReference type="ARBA" id="ARBA00022490"/>
    </source>
</evidence>
<dbReference type="PANTHER" id="PTHR11645:SF0">
    <property type="entry name" value="PYRROLINE-5-CARBOXYLATE REDUCTASE 3"/>
    <property type="match status" value="1"/>
</dbReference>
<feature type="domain" description="Pyrroline-5-carboxylate reductase catalytic N-terminal" evidence="12">
    <location>
        <begin position="4"/>
        <end position="99"/>
    </location>
</feature>
<comment type="subcellular location">
    <subcellularLocation>
        <location evidence="1 8">Cytoplasm</location>
    </subcellularLocation>
</comment>
<evidence type="ECO:0000256" key="7">
    <source>
        <dbReference type="ARBA" id="ARBA00023002"/>
    </source>
</evidence>
<keyword evidence="7 8" id="KW-0560">Oxidoreductase</keyword>
<evidence type="ECO:0000259" key="13">
    <source>
        <dbReference type="Pfam" id="PF14748"/>
    </source>
</evidence>
<dbReference type="InterPro" id="IPR053790">
    <property type="entry name" value="P5CR-like_CS"/>
</dbReference>
<evidence type="ECO:0000256" key="2">
    <source>
        <dbReference type="ARBA" id="ARBA00005525"/>
    </source>
</evidence>
<organism evidence="14 15">
    <name type="scientific">Entomomonas moraniae</name>
    <dbReference type="NCBI Taxonomy" id="2213226"/>
    <lineage>
        <taxon>Bacteria</taxon>
        <taxon>Pseudomonadati</taxon>
        <taxon>Pseudomonadota</taxon>
        <taxon>Gammaproteobacteria</taxon>
        <taxon>Pseudomonadales</taxon>
        <taxon>Pseudomonadaceae</taxon>
        <taxon>Entomomonas</taxon>
    </lineage>
</organism>
<evidence type="ECO:0000256" key="6">
    <source>
        <dbReference type="ARBA" id="ARBA00022857"/>
    </source>
</evidence>
<keyword evidence="15" id="KW-1185">Reference proteome</keyword>
<dbReference type="SUPFAM" id="SSF48179">
    <property type="entry name" value="6-phosphogluconate dehydrogenase C-terminal domain-like"/>
    <property type="match status" value="1"/>
</dbReference>
<evidence type="ECO:0000256" key="11">
    <source>
        <dbReference type="RuleBase" id="RU003903"/>
    </source>
</evidence>
<dbReference type="HAMAP" id="MF_01925">
    <property type="entry name" value="P5C_reductase"/>
    <property type="match status" value="1"/>
</dbReference>
<feature type="domain" description="Pyrroline-5-carboxylate reductase dimerisation" evidence="13">
    <location>
        <begin position="162"/>
        <end position="266"/>
    </location>
</feature>
<dbReference type="InterPro" id="IPR008927">
    <property type="entry name" value="6-PGluconate_DH-like_C_sf"/>
</dbReference>
<evidence type="ECO:0000256" key="4">
    <source>
        <dbReference type="ARBA" id="ARBA00022605"/>
    </source>
</evidence>
<comment type="similarity">
    <text evidence="2 8 11">Belongs to the pyrroline-5-carboxylate reductase family.</text>
</comment>
<dbReference type="InterPro" id="IPR029036">
    <property type="entry name" value="P5CR_dimer"/>
</dbReference>
<accession>A0A3S9XBZ2</accession>
<dbReference type="Pfam" id="PF03807">
    <property type="entry name" value="F420_oxidored"/>
    <property type="match status" value="1"/>
</dbReference>
<dbReference type="UniPathway" id="UPA00098">
    <property type="reaction ID" value="UER00361"/>
</dbReference>
<dbReference type="GO" id="GO:0005737">
    <property type="term" value="C:cytoplasm"/>
    <property type="evidence" value="ECO:0007669"/>
    <property type="project" value="UniProtKB-SubCell"/>
</dbReference>
<dbReference type="SUPFAM" id="SSF51735">
    <property type="entry name" value="NAD(P)-binding Rossmann-fold domains"/>
    <property type="match status" value="1"/>
</dbReference>
<dbReference type="Proteomes" id="UP000273143">
    <property type="component" value="Chromosome"/>
</dbReference>
<evidence type="ECO:0000256" key="9">
    <source>
        <dbReference type="NCBIfam" id="TIGR00112"/>
    </source>
</evidence>
<dbReference type="FunFam" id="3.40.50.720:FF:000190">
    <property type="entry name" value="Pyrroline-5-carboxylate reductase"/>
    <property type="match status" value="1"/>
</dbReference>
<comment type="function">
    <text evidence="8">Catalyzes the reduction of 1-pyrroline-5-carboxylate (PCA) to L-proline.</text>
</comment>
<dbReference type="GO" id="GO:0004735">
    <property type="term" value="F:pyrroline-5-carboxylate reductase activity"/>
    <property type="evidence" value="ECO:0007669"/>
    <property type="project" value="UniProtKB-UniRule"/>
</dbReference>
<evidence type="ECO:0000256" key="5">
    <source>
        <dbReference type="ARBA" id="ARBA00022650"/>
    </source>
</evidence>